<protein>
    <submittedName>
        <fullName evidence="2">Uncharacterized protein</fullName>
    </submittedName>
</protein>
<feature type="chain" id="PRO_5039141688" evidence="1">
    <location>
        <begin position="29"/>
        <end position="109"/>
    </location>
</feature>
<reference evidence="2 3" key="1">
    <citation type="submission" date="2016-10" db="EMBL/GenBank/DDBJ databases">
        <authorList>
            <person name="de Groot N.N."/>
        </authorList>
    </citation>
    <scope>NUCLEOTIDE SEQUENCE [LARGE SCALE GENOMIC DNA]</scope>
    <source>
        <strain evidence="2 3">D15d</strain>
    </source>
</reference>
<sequence>MKGKKFIKLGVVSLLAVFISLTSIYAVKATTNSLNESKNNNTLYKQTEEGTKEANKADLETGDKVIYNDLSGYYLDCETPGGITFSREEVENSDVTYIFSYLPESLFEE</sequence>
<organism evidence="2 3">
    <name type="scientific">Lachnospira multipara</name>
    <dbReference type="NCBI Taxonomy" id="28051"/>
    <lineage>
        <taxon>Bacteria</taxon>
        <taxon>Bacillati</taxon>
        <taxon>Bacillota</taxon>
        <taxon>Clostridia</taxon>
        <taxon>Lachnospirales</taxon>
        <taxon>Lachnospiraceae</taxon>
        <taxon>Lachnospira</taxon>
    </lineage>
</organism>
<dbReference type="EMBL" id="FNUL01000001">
    <property type="protein sequence ID" value="SEF38608.1"/>
    <property type="molecule type" value="Genomic_DNA"/>
</dbReference>
<accession>A0A1H5RLL7</accession>
<keyword evidence="1" id="KW-0732">Signal</keyword>
<dbReference type="Proteomes" id="UP000236726">
    <property type="component" value="Unassembled WGS sequence"/>
</dbReference>
<proteinExistence type="predicted"/>
<dbReference type="AlphaFoldDB" id="A0A1H5RLL7"/>
<name>A0A1H5RLL7_9FIRM</name>
<evidence type="ECO:0000313" key="2">
    <source>
        <dbReference type="EMBL" id="SEF38608.1"/>
    </source>
</evidence>
<gene>
    <name evidence="2" type="ORF">SAMN05216537_10142</name>
</gene>
<evidence type="ECO:0000313" key="3">
    <source>
        <dbReference type="Proteomes" id="UP000236726"/>
    </source>
</evidence>
<evidence type="ECO:0000256" key="1">
    <source>
        <dbReference type="SAM" id="SignalP"/>
    </source>
</evidence>
<keyword evidence="3" id="KW-1185">Reference proteome</keyword>
<dbReference type="RefSeq" id="WP_103951976.1">
    <property type="nucleotide sequence ID" value="NZ_FNUL01000001.1"/>
</dbReference>
<feature type="signal peptide" evidence="1">
    <location>
        <begin position="1"/>
        <end position="28"/>
    </location>
</feature>
<dbReference type="STRING" id="1410661.GCA_000702205_00417"/>